<evidence type="ECO:0000256" key="4">
    <source>
        <dbReference type="ARBA" id="ARBA00022989"/>
    </source>
</evidence>
<name>X0ZUL1_9ZZZZ</name>
<keyword evidence="5 7" id="KW-0472">Membrane</keyword>
<evidence type="ECO:0000256" key="1">
    <source>
        <dbReference type="ARBA" id="ARBA00004162"/>
    </source>
</evidence>
<feature type="transmembrane region" description="Helical" evidence="7">
    <location>
        <begin position="133"/>
        <end position="153"/>
    </location>
</feature>
<evidence type="ECO:0000256" key="5">
    <source>
        <dbReference type="ARBA" id="ARBA00023136"/>
    </source>
</evidence>
<feature type="domain" description="Phage shock protein PspC N-terminal" evidence="8">
    <location>
        <begin position="4"/>
        <end position="59"/>
    </location>
</feature>
<feature type="compositionally biased region" description="Basic and acidic residues" evidence="6">
    <location>
        <begin position="69"/>
        <end position="100"/>
    </location>
</feature>
<keyword evidence="2" id="KW-1003">Cell membrane</keyword>
<feature type="transmembrane region" description="Helical" evidence="7">
    <location>
        <begin position="34"/>
        <end position="57"/>
    </location>
</feature>
<feature type="transmembrane region" description="Helical" evidence="7">
    <location>
        <begin position="108"/>
        <end position="127"/>
    </location>
</feature>
<comment type="subcellular location">
    <subcellularLocation>
        <location evidence="1">Cell membrane</location>
        <topology evidence="1">Single-pass membrane protein</topology>
    </subcellularLocation>
</comment>
<sequence>MKNKLYRSKKDCVIGGVCGGIAEYFDIDSTLVRLLAILIFFFGGSGIIAYIIGWIIIPQNPNGNTEDNSENKGEIKGKIKKGTDKANKKVEENLPEERSKGKSGRNRNFILGVIFIIAGLVFMMGTLFPWITWIAWGTFWPVIIIVVGLVIMIRAI</sequence>
<dbReference type="InterPro" id="IPR007168">
    <property type="entry name" value="Phageshock_PspC_N"/>
</dbReference>
<accession>X0ZUL1</accession>
<feature type="region of interest" description="Disordered" evidence="6">
    <location>
        <begin position="63"/>
        <end position="102"/>
    </location>
</feature>
<proteinExistence type="predicted"/>
<keyword evidence="4 7" id="KW-1133">Transmembrane helix</keyword>
<evidence type="ECO:0000256" key="3">
    <source>
        <dbReference type="ARBA" id="ARBA00022692"/>
    </source>
</evidence>
<comment type="caution">
    <text evidence="9">The sequence shown here is derived from an EMBL/GenBank/DDBJ whole genome shotgun (WGS) entry which is preliminary data.</text>
</comment>
<dbReference type="Pfam" id="PF04024">
    <property type="entry name" value="PspC"/>
    <property type="match status" value="1"/>
</dbReference>
<dbReference type="AlphaFoldDB" id="X0ZUL1"/>
<dbReference type="PANTHER" id="PTHR33885">
    <property type="entry name" value="PHAGE SHOCK PROTEIN C"/>
    <property type="match status" value="1"/>
</dbReference>
<evidence type="ECO:0000259" key="8">
    <source>
        <dbReference type="Pfam" id="PF04024"/>
    </source>
</evidence>
<evidence type="ECO:0000256" key="7">
    <source>
        <dbReference type="SAM" id="Phobius"/>
    </source>
</evidence>
<dbReference type="EMBL" id="BART01000508">
    <property type="protein sequence ID" value="GAG73099.1"/>
    <property type="molecule type" value="Genomic_DNA"/>
</dbReference>
<evidence type="ECO:0000313" key="9">
    <source>
        <dbReference type="EMBL" id="GAG73099.1"/>
    </source>
</evidence>
<keyword evidence="3 7" id="KW-0812">Transmembrane</keyword>
<dbReference type="InterPro" id="IPR052027">
    <property type="entry name" value="PspC"/>
</dbReference>
<evidence type="ECO:0000256" key="2">
    <source>
        <dbReference type="ARBA" id="ARBA00022475"/>
    </source>
</evidence>
<evidence type="ECO:0000256" key="6">
    <source>
        <dbReference type="SAM" id="MobiDB-lite"/>
    </source>
</evidence>
<reference evidence="9" key="1">
    <citation type="journal article" date="2014" name="Front. Microbiol.">
        <title>High frequency of phylogenetically diverse reductive dehalogenase-homologous genes in deep subseafloor sedimentary metagenomes.</title>
        <authorList>
            <person name="Kawai M."/>
            <person name="Futagami T."/>
            <person name="Toyoda A."/>
            <person name="Takaki Y."/>
            <person name="Nishi S."/>
            <person name="Hori S."/>
            <person name="Arai W."/>
            <person name="Tsubouchi T."/>
            <person name="Morono Y."/>
            <person name="Uchiyama I."/>
            <person name="Ito T."/>
            <person name="Fujiyama A."/>
            <person name="Inagaki F."/>
            <person name="Takami H."/>
        </authorList>
    </citation>
    <scope>NUCLEOTIDE SEQUENCE</scope>
    <source>
        <strain evidence="9">Expedition CK06-06</strain>
    </source>
</reference>
<gene>
    <name evidence="9" type="ORF">S01H4_02365</name>
</gene>
<dbReference type="PANTHER" id="PTHR33885:SF3">
    <property type="entry name" value="PHAGE SHOCK PROTEIN C"/>
    <property type="match status" value="1"/>
</dbReference>
<protein>
    <recommendedName>
        <fullName evidence="8">Phage shock protein PspC N-terminal domain-containing protein</fullName>
    </recommendedName>
</protein>
<organism evidence="9">
    <name type="scientific">marine sediment metagenome</name>
    <dbReference type="NCBI Taxonomy" id="412755"/>
    <lineage>
        <taxon>unclassified sequences</taxon>
        <taxon>metagenomes</taxon>
        <taxon>ecological metagenomes</taxon>
    </lineage>
</organism>
<dbReference type="GO" id="GO:0005886">
    <property type="term" value="C:plasma membrane"/>
    <property type="evidence" value="ECO:0007669"/>
    <property type="project" value="UniProtKB-SubCell"/>
</dbReference>